<reference evidence="4" key="1">
    <citation type="submission" date="2025-08" db="UniProtKB">
        <authorList>
            <consortium name="RefSeq"/>
        </authorList>
    </citation>
    <scope>IDENTIFICATION</scope>
</reference>
<name>A0A8B7ZXN1_ACAPL</name>
<protein>
    <submittedName>
        <fullName evidence="4">Uncharacterized protein LOC110989914 isoform X1</fullName>
    </submittedName>
</protein>
<feature type="compositionally biased region" description="Low complexity" evidence="1">
    <location>
        <begin position="441"/>
        <end position="452"/>
    </location>
</feature>
<feature type="compositionally biased region" description="Polar residues" evidence="1">
    <location>
        <begin position="185"/>
        <end position="208"/>
    </location>
</feature>
<dbReference type="RefSeq" id="XP_022110303.1">
    <property type="nucleotide sequence ID" value="XM_022254611.1"/>
</dbReference>
<feature type="region of interest" description="Disordered" evidence="1">
    <location>
        <begin position="101"/>
        <end position="292"/>
    </location>
</feature>
<dbReference type="KEGG" id="aplc:110989914"/>
<feature type="compositionally biased region" description="Basic and acidic residues" evidence="1">
    <location>
        <begin position="371"/>
        <end position="405"/>
    </location>
</feature>
<dbReference type="GeneID" id="110989914"/>
<feature type="region of interest" description="Disordered" evidence="1">
    <location>
        <begin position="356"/>
        <end position="478"/>
    </location>
</feature>
<feature type="compositionally biased region" description="Polar residues" evidence="1">
    <location>
        <begin position="278"/>
        <end position="292"/>
    </location>
</feature>
<feature type="chain" id="PRO_5034990815" evidence="2">
    <location>
        <begin position="29"/>
        <end position="513"/>
    </location>
</feature>
<evidence type="ECO:0000313" key="4">
    <source>
        <dbReference type="RefSeq" id="XP_022110303.1"/>
    </source>
</evidence>
<evidence type="ECO:0000313" key="3">
    <source>
        <dbReference type="Proteomes" id="UP000694845"/>
    </source>
</evidence>
<feature type="compositionally biased region" description="Basic and acidic residues" evidence="1">
    <location>
        <begin position="172"/>
        <end position="184"/>
    </location>
</feature>
<dbReference type="OMA" id="CICEGIP"/>
<accession>A0A8B7ZXN1</accession>
<feature type="compositionally biased region" description="Polar residues" evidence="1">
    <location>
        <begin position="358"/>
        <end position="369"/>
    </location>
</feature>
<feature type="compositionally biased region" description="Polar residues" evidence="1">
    <location>
        <begin position="232"/>
        <end position="251"/>
    </location>
</feature>
<feature type="compositionally biased region" description="Polar residues" evidence="1">
    <location>
        <begin position="407"/>
        <end position="416"/>
    </location>
</feature>
<feature type="signal peptide" evidence="2">
    <location>
        <begin position="1"/>
        <end position="28"/>
    </location>
</feature>
<proteinExistence type="predicted"/>
<feature type="compositionally biased region" description="Basic and acidic residues" evidence="1">
    <location>
        <begin position="219"/>
        <end position="231"/>
    </location>
</feature>
<evidence type="ECO:0000256" key="2">
    <source>
        <dbReference type="SAM" id="SignalP"/>
    </source>
</evidence>
<feature type="region of interest" description="Disordered" evidence="1">
    <location>
        <begin position="311"/>
        <end position="344"/>
    </location>
</feature>
<dbReference type="AlphaFoldDB" id="A0A8B7ZXN1"/>
<feature type="compositionally biased region" description="Polar residues" evidence="1">
    <location>
        <begin position="466"/>
        <end position="477"/>
    </location>
</feature>
<sequence length="513" mass="56648">MAGLPKLRTRGVLLVLFLAGEFFSTSEAGHVLSPHLSENMRRFLCNRRCNGSCQPCRIPRSTRCMLCRQICCSTEPGEDAADGQCYRDTCDAHNFPCEQERARSVISKTPTSQSASPRMVTTSVCTTAPSQTESTASARVSLTLFQEKIAPNSDKNRRRQRAPQRSGNNNSGERRRKDGERIHSEQQPTGPSTASNIGRSAATDTSNPIYEVSLPMDQTQDKNSKYLETESRTSPNTSNIKQPATNDTSNPIYGVPLPMDEIQDGSSRHLEKRPKASPSESNIEQSATNDTLNPIYGVPFPMDQIQGMTFPSLSGDGGTPCRSCGDSANDVMLSPPPPEVEGKEARGGHQYFVLEQESPPSRQPRQNTEAPHGKETIALEGFAPRDGHGTKKAGEDPETTRDDMQSRGLQGNQSDAHSLPKGPYYFTLEPPFGNQDDETSETTSQGESSDTEGYNHVKRQRAHEAQSPNYSHLTPQSEYDHINRFGHMHSTYGDMSQFHGYSMYSHLKSHDEK</sequence>
<organism evidence="3 4">
    <name type="scientific">Acanthaster planci</name>
    <name type="common">Crown-of-thorns starfish</name>
    <dbReference type="NCBI Taxonomy" id="133434"/>
    <lineage>
        <taxon>Eukaryota</taxon>
        <taxon>Metazoa</taxon>
        <taxon>Echinodermata</taxon>
        <taxon>Eleutherozoa</taxon>
        <taxon>Asterozoa</taxon>
        <taxon>Asteroidea</taxon>
        <taxon>Valvatacea</taxon>
        <taxon>Valvatida</taxon>
        <taxon>Acanthasteridae</taxon>
        <taxon>Acanthaster</taxon>
    </lineage>
</organism>
<gene>
    <name evidence="4" type="primary">LOC110989914</name>
</gene>
<evidence type="ECO:0000256" key="1">
    <source>
        <dbReference type="SAM" id="MobiDB-lite"/>
    </source>
</evidence>
<keyword evidence="2" id="KW-0732">Signal</keyword>
<feature type="compositionally biased region" description="Polar residues" evidence="1">
    <location>
        <begin position="106"/>
        <end position="144"/>
    </location>
</feature>
<keyword evidence="3" id="KW-1185">Reference proteome</keyword>
<dbReference type="Proteomes" id="UP000694845">
    <property type="component" value="Unplaced"/>
</dbReference>